<dbReference type="Proteomes" id="UP000284842">
    <property type="component" value="Unassembled WGS sequence"/>
</dbReference>
<organism evidence="1 2">
    <name type="scientific">Panaeolus cyanescens</name>
    <dbReference type="NCBI Taxonomy" id="181874"/>
    <lineage>
        <taxon>Eukaryota</taxon>
        <taxon>Fungi</taxon>
        <taxon>Dikarya</taxon>
        <taxon>Basidiomycota</taxon>
        <taxon>Agaricomycotina</taxon>
        <taxon>Agaricomycetes</taxon>
        <taxon>Agaricomycetidae</taxon>
        <taxon>Agaricales</taxon>
        <taxon>Agaricineae</taxon>
        <taxon>Galeropsidaceae</taxon>
        <taxon>Panaeolus</taxon>
    </lineage>
</organism>
<accession>A0A409XAK9</accession>
<sequence length="258" mass="29680">MGSTERLLETGGIVEIWQDKIKSYIRRNWRSRIPAYPLKPPTLRITASNYVYNTQRKKVIEEIRAILGHDDITTKDISRLRHRAVRNIIEAMSDEDYRELQKGIDKAKIEGYSPSVQKSHDYSADRLNVQADNFVTEHASDVESIGIQYEAYLKTLLALRQGRNQGPVQTEPSQFHAVDDHHQGTADARAPVLWTDMLPGESAEEHAKRLGAELRKRPLDGTIPLTNDGFPILPTPWPNTLPKKILDKYYQRYMYAHY</sequence>
<feature type="non-terminal residue" evidence="1">
    <location>
        <position position="258"/>
    </location>
</feature>
<dbReference type="InParanoid" id="A0A409XAK9"/>
<keyword evidence="2" id="KW-1185">Reference proteome</keyword>
<reference evidence="1 2" key="1">
    <citation type="journal article" date="2018" name="Evol. Lett.">
        <title>Horizontal gene cluster transfer increased hallucinogenic mushroom diversity.</title>
        <authorList>
            <person name="Reynolds H.T."/>
            <person name="Vijayakumar V."/>
            <person name="Gluck-Thaler E."/>
            <person name="Korotkin H.B."/>
            <person name="Matheny P.B."/>
            <person name="Slot J.C."/>
        </authorList>
    </citation>
    <scope>NUCLEOTIDE SEQUENCE [LARGE SCALE GENOMIC DNA]</scope>
    <source>
        <strain evidence="1 2">2629</strain>
    </source>
</reference>
<comment type="caution">
    <text evidence="1">The sequence shown here is derived from an EMBL/GenBank/DDBJ whole genome shotgun (WGS) entry which is preliminary data.</text>
</comment>
<dbReference type="AlphaFoldDB" id="A0A409XAK9"/>
<dbReference type="OrthoDB" id="3117719at2759"/>
<evidence type="ECO:0000313" key="2">
    <source>
        <dbReference type="Proteomes" id="UP000284842"/>
    </source>
</evidence>
<dbReference type="EMBL" id="NHTK01004194">
    <property type="protein sequence ID" value="PPQ87761.1"/>
    <property type="molecule type" value="Genomic_DNA"/>
</dbReference>
<evidence type="ECO:0000313" key="1">
    <source>
        <dbReference type="EMBL" id="PPQ87761.1"/>
    </source>
</evidence>
<proteinExistence type="predicted"/>
<protein>
    <submittedName>
        <fullName evidence="1">Uncharacterized protein</fullName>
    </submittedName>
</protein>
<gene>
    <name evidence="1" type="ORF">CVT24_003155</name>
</gene>
<name>A0A409XAK9_9AGAR</name>